<dbReference type="InterPro" id="IPR029069">
    <property type="entry name" value="HotDog_dom_sf"/>
</dbReference>
<dbReference type="eggNOG" id="COG2050">
    <property type="taxonomic scope" value="Bacteria"/>
</dbReference>
<dbReference type="KEGG" id="sna:Snas_1959"/>
<dbReference type="EMBL" id="CP001778">
    <property type="protein sequence ID" value="ADD41655.1"/>
    <property type="molecule type" value="Genomic_DNA"/>
</dbReference>
<dbReference type="InterPro" id="IPR006683">
    <property type="entry name" value="Thioestr_dom"/>
</dbReference>
<dbReference type="HOGENOM" id="CLU_089876_4_1_11"/>
<dbReference type="Proteomes" id="UP000000844">
    <property type="component" value="Chromosome"/>
</dbReference>
<dbReference type="InterPro" id="IPR003736">
    <property type="entry name" value="PAAI_dom"/>
</dbReference>
<protein>
    <submittedName>
        <fullName evidence="4">Thioesterase superfamily protein</fullName>
    </submittedName>
</protein>
<dbReference type="Gene3D" id="3.10.129.10">
    <property type="entry name" value="Hotdog Thioesterase"/>
    <property type="match status" value="1"/>
</dbReference>
<dbReference type="InterPro" id="IPR039298">
    <property type="entry name" value="ACOT13"/>
</dbReference>
<keyword evidence="5" id="KW-1185">Reference proteome</keyword>
<keyword evidence="2" id="KW-0378">Hydrolase</keyword>
<dbReference type="NCBIfam" id="TIGR00369">
    <property type="entry name" value="unchar_dom_1"/>
    <property type="match status" value="1"/>
</dbReference>
<evidence type="ECO:0000256" key="2">
    <source>
        <dbReference type="ARBA" id="ARBA00022801"/>
    </source>
</evidence>
<dbReference type="PANTHER" id="PTHR21660:SF1">
    <property type="entry name" value="ACYL-COENZYME A THIOESTERASE 13"/>
    <property type="match status" value="1"/>
</dbReference>
<organism evidence="4 5">
    <name type="scientific">Stackebrandtia nassauensis (strain DSM 44728 / CIP 108903 / NRRL B-16338 / NBRC 102104 / LLR-40K-21)</name>
    <dbReference type="NCBI Taxonomy" id="446470"/>
    <lineage>
        <taxon>Bacteria</taxon>
        <taxon>Bacillati</taxon>
        <taxon>Actinomycetota</taxon>
        <taxon>Actinomycetes</taxon>
        <taxon>Glycomycetales</taxon>
        <taxon>Glycomycetaceae</taxon>
        <taxon>Stackebrandtia</taxon>
    </lineage>
</organism>
<dbReference type="Pfam" id="PF03061">
    <property type="entry name" value="4HBT"/>
    <property type="match status" value="1"/>
</dbReference>
<evidence type="ECO:0000313" key="4">
    <source>
        <dbReference type="EMBL" id="ADD41655.1"/>
    </source>
</evidence>
<dbReference type="CDD" id="cd03443">
    <property type="entry name" value="PaaI_thioesterase"/>
    <property type="match status" value="1"/>
</dbReference>
<comment type="similarity">
    <text evidence="1">Belongs to the thioesterase PaaI family.</text>
</comment>
<dbReference type="GO" id="GO:0047617">
    <property type="term" value="F:fatty acyl-CoA hydrolase activity"/>
    <property type="evidence" value="ECO:0007669"/>
    <property type="project" value="InterPro"/>
</dbReference>
<dbReference type="SUPFAM" id="SSF54637">
    <property type="entry name" value="Thioesterase/thiol ester dehydrase-isomerase"/>
    <property type="match status" value="1"/>
</dbReference>
<proteinExistence type="inferred from homology"/>
<name>D3PZI1_STANL</name>
<sequence length="139" mass="14660">MSVVTLSIDDGNKILRDNFAPWVQDLGLEVVALGDASATLRLPHSPRLNREGGALCGQAMMAAADTATVIAISSASGGFRPMTTVQQSTTFRRPVLDGDVTVVARIGKLGRTMAFVDIDIRDEARTVVAQASTVYAILG</sequence>
<evidence type="ECO:0000313" key="5">
    <source>
        <dbReference type="Proteomes" id="UP000000844"/>
    </source>
</evidence>
<dbReference type="STRING" id="446470.Snas_1959"/>
<accession>D3PZI1</accession>
<evidence type="ECO:0000259" key="3">
    <source>
        <dbReference type="Pfam" id="PF03061"/>
    </source>
</evidence>
<dbReference type="AlphaFoldDB" id="D3PZI1"/>
<gene>
    <name evidence="4" type="ordered locus">Snas_1959</name>
</gene>
<reference evidence="4 5" key="1">
    <citation type="journal article" date="2009" name="Stand. Genomic Sci.">
        <title>Complete genome sequence of Stackebrandtia nassauensis type strain (LLR-40K-21).</title>
        <authorList>
            <person name="Munk C."/>
            <person name="Lapidus A."/>
            <person name="Copeland A."/>
            <person name="Jando M."/>
            <person name="Mayilraj S."/>
            <person name="Glavina Del Rio T."/>
            <person name="Nolan M."/>
            <person name="Chen F."/>
            <person name="Lucas S."/>
            <person name="Tice H."/>
            <person name="Cheng J.F."/>
            <person name="Han C."/>
            <person name="Detter J.C."/>
            <person name="Bruce D."/>
            <person name="Goodwin L."/>
            <person name="Chain P."/>
            <person name="Pitluck S."/>
            <person name="Goker M."/>
            <person name="Ovchinikova G."/>
            <person name="Pati A."/>
            <person name="Ivanova N."/>
            <person name="Mavromatis K."/>
            <person name="Chen A."/>
            <person name="Palaniappan K."/>
            <person name="Land M."/>
            <person name="Hauser L."/>
            <person name="Chang Y.J."/>
            <person name="Jeffries C.D."/>
            <person name="Bristow J."/>
            <person name="Eisen J.A."/>
            <person name="Markowitz V."/>
            <person name="Hugenholtz P."/>
            <person name="Kyrpides N.C."/>
            <person name="Klenk H.P."/>
        </authorList>
    </citation>
    <scope>NUCLEOTIDE SEQUENCE [LARGE SCALE GENOMIC DNA]</scope>
    <source>
        <strain evidence="5">DSM 44728 / CIP 108903 / NRRL B-16338 / NBRC 102104 / LLR-40K-21</strain>
    </source>
</reference>
<evidence type="ECO:0000256" key="1">
    <source>
        <dbReference type="ARBA" id="ARBA00008324"/>
    </source>
</evidence>
<dbReference type="PANTHER" id="PTHR21660">
    <property type="entry name" value="THIOESTERASE SUPERFAMILY MEMBER-RELATED"/>
    <property type="match status" value="1"/>
</dbReference>
<feature type="domain" description="Thioesterase" evidence="3">
    <location>
        <begin position="59"/>
        <end position="128"/>
    </location>
</feature>